<evidence type="ECO:0000259" key="2">
    <source>
        <dbReference type="PROSITE" id="PS50965"/>
    </source>
</evidence>
<accession>A0ABX7PR75</accession>
<dbReference type="InterPro" id="IPR011528">
    <property type="entry name" value="NERD"/>
</dbReference>
<gene>
    <name evidence="3" type="ORF">CFH99_22690</name>
</gene>
<protein>
    <recommendedName>
        <fullName evidence="2">NERD domain-containing protein</fullName>
    </recommendedName>
</protein>
<keyword evidence="4" id="KW-1185">Reference proteome</keyword>
<organism evidence="3 4">
    <name type="scientific">Nocardioides aromaticivorans</name>
    <dbReference type="NCBI Taxonomy" id="200618"/>
    <lineage>
        <taxon>Bacteria</taxon>
        <taxon>Bacillati</taxon>
        <taxon>Actinomycetota</taxon>
        <taxon>Actinomycetes</taxon>
        <taxon>Propionibacteriales</taxon>
        <taxon>Nocardioidaceae</taxon>
        <taxon>Nocardioides</taxon>
    </lineage>
</organism>
<keyword evidence="1" id="KW-0812">Transmembrane</keyword>
<sequence>MTDAGRCLKSAADLRKRLIRTACHCWRSTASSQRSADFLRTAGAWSSSTLQFASLPDFATRAAAFRHAQDMSSPVGKPGGSSQAQYDALTRSWRRRNRKLFLAVGAICGSVMAGSLAIATAWPNFAWISGVFAGAALCFYLFARMSPPGWIENWQAGAWGEEATAAALAPLKTEGWVVTHDLPAHHGNIDHLVVGPGGVFLLDSKRINGTVTVSDGRVAVQRLDNPTLGYNHPGAGHVIALAKETHDRVLAGSRLNVWIVPVMVLWANFPQGVTDDRCTFVHGERVAEWLRAQPVKISDNRIEQVSEMVIRALAP</sequence>
<feature type="transmembrane region" description="Helical" evidence="1">
    <location>
        <begin position="100"/>
        <end position="119"/>
    </location>
</feature>
<keyword evidence="1" id="KW-0472">Membrane</keyword>
<evidence type="ECO:0000313" key="4">
    <source>
        <dbReference type="Proteomes" id="UP000662818"/>
    </source>
</evidence>
<evidence type="ECO:0000256" key="1">
    <source>
        <dbReference type="SAM" id="Phobius"/>
    </source>
</evidence>
<name>A0ABX7PR75_9ACTN</name>
<evidence type="ECO:0000313" key="3">
    <source>
        <dbReference type="EMBL" id="QSR28436.1"/>
    </source>
</evidence>
<dbReference type="PROSITE" id="PS50965">
    <property type="entry name" value="NERD"/>
    <property type="match status" value="1"/>
</dbReference>
<feature type="transmembrane region" description="Helical" evidence="1">
    <location>
        <begin position="125"/>
        <end position="143"/>
    </location>
</feature>
<dbReference type="Proteomes" id="UP000662818">
    <property type="component" value="Chromosome"/>
</dbReference>
<reference evidence="3 4" key="1">
    <citation type="submission" date="2017-06" db="EMBL/GenBank/DDBJ databases">
        <title>Complete Genome Sequence of the Soil Carbazole-Degrading Bacterium Nocardioides aromaticivorans IC177.</title>
        <authorList>
            <person name="Vejarano F."/>
            <person name="Suzuki-Minakuchi C."/>
            <person name="Ohtsubo Y."/>
            <person name="Tsuda M."/>
            <person name="Okada K."/>
            <person name="Nojiri H."/>
        </authorList>
    </citation>
    <scope>NUCLEOTIDE SEQUENCE [LARGE SCALE GENOMIC DNA]</scope>
    <source>
        <strain evidence="3 4">IC177</strain>
    </source>
</reference>
<proteinExistence type="predicted"/>
<feature type="domain" description="NERD" evidence="2">
    <location>
        <begin position="156"/>
        <end position="260"/>
    </location>
</feature>
<dbReference type="Pfam" id="PF08378">
    <property type="entry name" value="NERD"/>
    <property type="match status" value="1"/>
</dbReference>
<keyword evidence="1" id="KW-1133">Transmembrane helix</keyword>
<dbReference type="EMBL" id="CP022295">
    <property type="protein sequence ID" value="QSR28436.1"/>
    <property type="molecule type" value="Genomic_DNA"/>
</dbReference>